<dbReference type="InterPro" id="IPR016667">
    <property type="entry name" value="Caps_polysacc_synth_CpsB/CapC"/>
</dbReference>
<comment type="catalytic activity">
    <reaction evidence="4">
        <text>O-phospho-L-tyrosyl-[protein] + H2O = L-tyrosyl-[protein] + phosphate</text>
        <dbReference type="Rhea" id="RHEA:10684"/>
        <dbReference type="Rhea" id="RHEA-COMP:10136"/>
        <dbReference type="Rhea" id="RHEA-COMP:20101"/>
        <dbReference type="ChEBI" id="CHEBI:15377"/>
        <dbReference type="ChEBI" id="CHEBI:43474"/>
        <dbReference type="ChEBI" id="CHEBI:46858"/>
        <dbReference type="ChEBI" id="CHEBI:61978"/>
        <dbReference type="EC" id="3.1.3.48"/>
    </reaction>
</comment>
<dbReference type="PANTHER" id="PTHR39181:SF1">
    <property type="entry name" value="TYROSINE-PROTEIN PHOSPHATASE YWQE"/>
    <property type="match status" value="1"/>
</dbReference>
<dbReference type="SUPFAM" id="SSF89550">
    <property type="entry name" value="PHP domain-like"/>
    <property type="match status" value="1"/>
</dbReference>
<dbReference type="OrthoDB" id="9788539at2"/>
<dbReference type="Gene3D" id="3.20.20.140">
    <property type="entry name" value="Metal-dependent hydrolases"/>
    <property type="match status" value="1"/>
</dbReference>
<keyword evidence="3" id="KW-0378">Hydrolase</keyword>
<protein>
    <recommendedName>
        <fullName evidence="2">protein-tyrosine-phosphatase</fullName>
        <ecNumber evidence="2">3.1.3.48</ecNumber>
    </recommendedName>
</protein>
<comment type="similarity">
    <text evidence="1">Belongs to the metallo-dependent hydrolases superfamily. CpsB/CapC family.</text>
</comment>
<dbReference type="Proteomes" id="UP000184048">
    <property type="component" value="Unassembled WGS sequence"/>
</dbReference>
<dbReference type="PIRSF" id="PIRSF016557">
    <property type="entry name" value="Caps_synth_CpsB"/>
    <property type="match status" value="1"/>
</dbReference>
<dbReference type="RefSeq" id="WP_072834011.1">
    <property type="nucleotide sequence ID" value="NZ_FQUU01000003.1"/>
</dbReference>
<dbReference type="PANTHER" id="PTHR39181">
    <property type="entry name" value="TYROSINE-PROTEIN PHOSPHATASE YWQE"/>
    <property type="match status" value="1"/>
</dbReference>
<evidence type="ECO:0000256" key="4">
    <source>
        <dbReference type="ARBA" id="ARBA00051722"/>
    </source>
</evidence>
<dbReference type="GO" id="GO:0030145">
    <property type="term" value="F:manganese ion binding"/>
    <property type="evidence" value="ECO:0007669"/>
    <property type="project" value="InterPro"/>
</dbReference>
<dbReference type="EMBL" id="FQUU01000003">
    <property type="protein sequence ID" value="SHE68528.1"/>
    <property type="molecule type" value="Genomic_DNA"/>
</dbReference>
<keyword evidence="6" id="KW-1185">Reference proteome</keyword>
<sequence>MLFFRKKENTSVDLGWLQTDMHSHLIPGIDDGSPDLETSLELIKGFASFGYKKIITTPHILWDVYPNTREIILDKYAGLKNAVLEAGLDIQIDVAAEYFLDEHFNGLLKNKTPLLTLSGNMVLVEFSMLSAPFDLQEMLFEMQLQNYQPVIAHPERYSYLNRKREVFDELRNAGCLFQLNLLSLQGYYGSAVQELAEYLLKKDYYDFAGSDLHHERHLAGLQKLKSAAWMRKLMESSSIKNHLL</sequence>
<organism evidence="5 6">
    <name type="scientific">Flavisolibacter ginsengisoli DSM 18119</name>
    <dbReference type="NCBI Taxonomy" id="1121884"/>
    <lineage>
        <taxon>Bacteria</taxon>
        <taxon>Pseudomonadati</taxon>
        <taxon>Bacteroidota</taxon>
        <taxon>Chitinophagia</taxon>
        <taxon>Chitinophagales</taxon>
        <taxon>Chitinophagaceae</taxon>
        <taxon>Flavisolibacter</taxon>
    </lineage>
</organism>
<name>A0A1M4VHV1_9BACT</name>
<dbReference type="EC" id="3.1.3.48" evidence="2"/>
<proteinExistence type="inferred from homology"/>
<evidence type="ECO:0000256" key="1">
    <source>
        <dbReference type="ARBA" id="ARBA00005750"/>
    </source>
</evidence>
<gene>
    <name evidence="5" type="ORF">SAMN02745131_00863</name>
</gene>
<evidence type="ECO:0000313" key="5">
    <source>
        <dbReference type="EMBL" id="SHE68528.1"/>
    </source>
</evidence>
<evidence type="ECO:0000256" key="3">
    <source>
        <dbReference type="ARBA" id="ARBA00022801"/>
    </source>
</evidence>
<evidence type="ECO:0000256" key="2">
    <source>
        <dbReference type="ARBA" id="ARBA00013064"/>
    </source>
</evidence>
<dbReference type="STRING" id="1121884.SAMN02745131_00863"/>
<reference evidence="5 6" key="1">
    <citation type="submission" date="2016-11" db="EMBL/GenBank/DDBJ databases">
        <authorList>
            <person name="Jaros S."/>
            <person name="Januszkiewicz K."/>
            <person name="Wedrychowicz H."/>
        </authorList>
    </citation>
    <scope>NUCLEOTIDE SEQUENCE [LARGE SCALE GENOMIC DNA]</scope>
    <source>
        <strain evidence="5 6">DSM 18119</strain>
    </source>
</reference>
<dbReference type="GO" id="GO:0004725">
    <property type="term" value="F:protein tyrosine phosphatase activity"/>
    <property type="evidence" value="ECO:0007669"/>
    <property type="project" value="UniProtKB-EC"/>
</dbReference>
<evidence type="ECO:0000313" key="6">
    <source>
        <dbReference type="Proteomes" id="UP000184048"/>
    </source>
</evidence>
<dbReference type="Pfam" id="PF19567">
    <property type="entry name" value="CpsB_CapC"/>
    <property type="match status" value="1"/>
</dbReference>
<dbReference type="InterPro" id="IPR016195">
    <property type="entry name" value="Pol/histidinol_Pase-like"/>
</dbReference>
<accession>A0A1M4VHV1</accession>
<dbReference type="AlphaFoldDB" id="A0A1M4VHV1"/>